<comment type="caution">
    <text evidence="2">The sequence shown here is derived from an EMBL/GenBank/DDBJ whole genome shotgun (WGS) entry which is preliminary data.</text>
</comment>
<evidence type="ECO:0000256" key="1">
    <source>
        <dbReference type="SAM" id="Phobius"/>
    </source>
</evidence>
<keyword evidence="3" id="KW-1185">Reference proteome</keyword>
<keyword evidence="1" id="KW-1133">Transmembrane helix</keyword>
<proteinExistence type="predicted"/>
<feature type="transmembrane region" description="Helical" evidence="1">
    <location>
        <begin position="53"/>
        <end position="71"/>
    </location>
</feature>
<dbReference type="Proteomes" id="UP000235145">
    <property type="component" value="Unassembled WGS sequence"/>
</dbReference>
<reference evidence="2 3" key="1">
    <citation type="journal article" date="2017" name="Nat. Commun.">
        <title>Genome assembly with in vitro proximity ligation data and whole-genome triplication in lettuce.</title>
        <authorList>
            <person name="Reyes-Chin-Wo S."/>
            <person name="Wang Z."/>
            <person name="Yang X."/>
            <person name="Kozik A."/>
            <person name="Arikit S."/>
            <person name="Song C."/>
            <person name="Xia L."/>
            <person name="Froenicke L."/>
            <person name="Lavelle D.O."/>
            <person name="Truco M.J."/>
            <person name="Xia R."/>
            <person name="Zhu S."/>
            <person name="Xu C."/>
            <person name="Xu H."/>
            <person name="Xu X."/>
            <person name="Cox K."/>
            <person name="Korf I."/>
            <person name="Meyers B.C."/>
            <person name="Michelmore R.W."/>
        </authorList>
    </citation>
    <scope>NUCLEOTIDE SEQUENCE [LARGE SCALE GENOMIC DNA]</scope>
    <source>
        <strain evidence="3">cv. Salinas</strain>
        <tissue evidence="2">Seedlings</tissue>
    </source>
</reference>
<sequence length="193" mass="22305">MTNTFLHYQSIAEKFLLSSTKFWSTISTVAAIAGLSSFFYSTHEQYTKSFNNSGRYICAFIIIALHFIIFFSDPQKLKVAIAPFFPGSAMKWTLRFTAMRVIYVFLYVPEKSVVVLIFSICVWIDIIAITRIIKPSIDLWITNSVFIAVVSRSIDLYGFTAHHWLIMLLCFPVMFVQFRLEGYKDEETKEKEG</sequence>
<name>A0A9R1VJ19_LACSA</name>
<feature type="transmembrane region" description="Helical" evidence="1">
    <location>
        <begin position="21"/>
        <end position="41"/>
    </location>
</feature>
<evidence type="ECO:0000313" key="2">
    <source>
        <dbReference type="EMBL" id="KAJ0205938.1"/>
    </source>
</evidence>
<feature type="transmembrane region" description="Helical" evidence="1">
    <location>
        <begin position="154"/>
        <end position="175"/>
    </location>
</feature>
<evidence type="ECO:0000313" key="3">
    <source>
        <dbReference type="Proteomes" id="UP000235145"/>
    </source>
</evidence>
<keyword evidence="1" id="KW-0472">Membrane</keyword>
<gene>
    <name evidence="2" type="ORF">LSAT_V11C500286900</name>
</gene>
<keyword evidence="1" id="KW-0812">Transmembrane</keyword>
<dbReference type="AlphaFoldDB" id="A0A9R1VJ19"/>
<dbReference type="EMBL" id="NBSK02000005">
    <property type="protein sequence ID" value="KAJ0205938.1"/>
    <property type="molecule type" value="Genomic_DNA"/>
</dbReference>
<accession>A0A9R1VJ19</accession>
<protein>
    <submittedName>
        <fullName evidence="2">Uncharacterized protein</fullName>
    </submittedName>
</protein>
<organism evidence="2 3">
    <name type="scientific">Lactuca sativa</name>
    <name type="common">Garden lettuce</name>
    <dbReference type="NCBI Taxonomy" id="4236"/>
    <lineage>
        <taxon>Eukaryota</taxon>
        <taxon>Viridiplantae</taxon>
        <taxon>Streptophyta</taxon>
        <taxon>Embryophyta</taxon>
        <taxon>Tracheophyta</taxon>
        <taxon>Spermatophyta</taxon>
        <taxon>Magnoliopsida</taxon>
        <taxon>eudicotyledons</taxon>
        <taxon>Gunneridae</taxon>
        <taxon>Pentapetalae</taxon>
        <taxon>asterids</taxon>
        <taxon>campanulids</taxon>
        <taxon>Asterales</taxon>
        <taxon>Asteraceae</taxon>
        <taxon>Cichorioideae</taxon>
        <taxon>Cichorieae</taxon>
        <taxon>Lactucinae</taxon>
        <taxon>Lactuca</taxon>
    </lineage>
</organism>